<dbReference type="EMBL" id="JACTNZ010000005">
    <property type="protein sequence ID" value="KAG5548267.1"/>
    <property type="molecule type" value="Genomic_DNA"/>
</dbReference>
<name>A0AAV6K7E7_9ERIC</name>
<protein>
    <submittedName>
        <fullName evidence="1">Uncharacterized protein</fullName>
    </submittedName>
</protein>
<reference evidence="1" key="1">
    <citation type="submission" date="2020-08" db="EMBL/GenBank/DDBJ databases">
        <title>Plant Genome Project.</title>
        <authorList>
            <person name="Zhang R.-G."/>
        </authorList>
    </citation>
    <scope>NUCLEOTIDE SEQUENCE</scope>
    <source>
        <strain evidence="1">WSP0</strain>
        <tissue evidence="1">Leaf</tissue>
    </source>
</reference>
<gene>
    <name evidence="1" type="ORF">RHGRI_013838</name>
</gene>
<evidence type="ECO:0000313" key="1">
    <source>
        <dbReference type="EMBL" id="KAG5548267.1"/>
    </source>
</evidence>
<accession>A0AAV6K7E7</accession>
<dbReference type="AlphaFoldDB" id="A0AAV6K7E7"/>
<organism evidence="1 2">
    <name type="scientific">Rhododendron griersonianum</name>
    <dbReference type="NCBI Taxonomy" id="479676"/>
    <lineage>
        <taxon>Eukaryota</taxon>
        <taxon>Viridiplantae</taxon>
        <taxon>Streptophyta</taxon>
        <taxon>Embryophyta</taxon>
        <taxon>Tracheophyta</taxon>
        <taxon>Spermatophyta</taxon>
        <taxon>Magnoliopsida</taxon>
        <taxon>eudicotyledons</taxon>
        <taxon>Gunneridae</taxon>
        <taxon>Pentapetalae</taxon>
        <taxon>asterids</taxon>
        <taxon>Ericales</taxon>
        <taxon>Ericaceae</taxon>
        <taxon>Ericoideae</taxon>
        <taxon>Rhodoreae</taxon>
        <taxon>Rhododendron</taxon>
    </lineage>
</organism>
<proteinExistence type="predicted"/>
<comment type="caution">
    <text evidence="1">The sequence shown here is derived from an EMBL/GenBank/DDBJ whole genome shotgun (WGS) entry which is preliminary data.</text>
</comment>
<keyword evidence="2" id="KW-1185">Reference proteome</keyword>
<evidence type="ECO:0000313" key="2">
    <source>
        <dbReference type="Proteomes" id="UP000823749"/>
    </source>
</evidence>
<sequence length="73" mass="8012">MSGPIGIHIVILPPAERQREEVRSDVVRLEDDCRQAAVSEERVARPTNTDRVTVARLVGKSSPLQVLHCALAV</sequence>
<dbReference type="Proteomes" id="UP000823749">
    <property type="component" value="Chromosome 5"/>
</dbReference>